<feature type="transmembrane region" description="Helical" evidence="3">
    <location>
        <begin position="182"/>
        <end position="206"/>
    </location>
</feature>
<dbReference type="Gene3D" id="3.10.580.10">
    <property type="entry name" value="CBS-domain"/>
    <property type="match status" value="2"/>
</dbReference>
<dbReference type="AlphaFoldDB" id="A0A1B9GTK5"/>
<dbReference type="STRING" id="1296120.A0A1B9GTK5"/>
<feature type="region of interest" description="Disordered" evidence="2">
    <location>
        <begin position="852"/>
        <end position="871"/>
    </location>
</feature>
<dbReference type="Proteomes" id="UP000092666">
    <property type="component" value="Unassembled WGS sequence"/>
</dbReference>
<feature type="region of interest" description="Disordered" evidence="2">
    <location>
        <begin position="701"/>
        <end position="846"/>
    </location>
</feature>
<reference evidence="5 6" key="1">
    <citation type="submission" date="2013-07" db="EMBL/GenBank/DDBJ databases">
        <title>The Genome Sequence of Cryptococcus heveanensis BCC8398.</title>
        <authorList>
            <consortium name="The Broad Institute Genome Sequencing Platform"/>
            <person name="Cuomo C."/>
            <person name="Litvintseva A."/>
            <person name="Chen Y."/>
            <person name="Heitman J."/>
            <person name="Sun S."/>
            <person name="Springer D."/>
            <person name="Dromer F."/>
            <person name="Young S.K."/>
            <person name="Zeng Q."/>
            <person name="Gargeya S."/>
            <person name="Fitzgerald M."/>
            <person name="Abouelleil A."/>
            <person name="Alvarado L."/>
            <person name="Berlin A.M."/>
            <person name="Chapman S.B."/>
            <person name="Dewar J."/>
            <person name="Goldberg J."/>
            <person name="Griggs A."/>
            <person name="Gujja S."/>
            <person name="Hansen M."/>
            <person name="Howarth C."/>
            <person name="Imamovic A."/>
            <person name="Larimer J."/>
            <person name="McCowan C."/>
            <person name="Murphy C."/>
            <person name="Pearson M."/>
            <person name="Priest M."/>
            <person name="Roberts A."/>
            <person name="Saif S."/>
            <person name="Shea T."/>
            <person name="Sykes S."/>
            <person name="Wortman J."/>
            <person name="Nusbaum C."/>
            <person name="Birren B."/>
        </authorList>
    </citation>
    <scope>NUCLEOTIDE SEQUENCE [LARGE SCALE GENOMIC DNA]</scope>
    <source>
        <strain evidence="5 6">BCC8398</strain>
    </source>
</reference>
<feature type="compositionally biased region" description="Polar residues" evidence="2">
    <location>
        <begin position="862"/>
        <end position="871"/>
    </location>
</feature>
<dbReference type="GO" id="GO:0005737">
    <property type="term" value="C:cytoplasm"/>
    <property type="evidence" value="ECO:0007669"/>
    <property type="project" value="TreeGrafter"/>
</dbReference>
<feature type="region of interest" description="Disordered" evidence="2">
    <location>
        <begin position="1"/>
        <end position="55"/>
    </location>
</feature>
<feature type="compositionally biased region" description="Basic and acidic residues" evidence="2">
    <location>
        <begin position="590"/>
        <end position="603"/>
    </location>
</feature>
<evidence type="ECO:0000313" key="6">
    <source>
        <dbReference type="Proteomes" id="UP000092666"/>
    </source>
</evidence>
<dbReference type="EMBL" id="KV700125">
    <property type="protein sequence ID" value="OCF34400.1"/>
    <property type="molecule type" value="Genomic_DNA"/>
</dbReference>
<evidence type="ECO:0000256" key="3">
    <source>
        <dbReference type="SAM" id="Phobius"/>
    </source>
</evidence>
<feature type="compositionally biased region" description="Polar residues" evidence="2">
    <location>
        <begin position="574"/>
        <end position="587"/>
    </location>
</feature>
<dbReference type="FunFam" id="3.10.580.10:FF:000053">
    <property type="entry name" value="Unplaced genomic scaffold supercont1.12, whole genome shotgun sequence"/>
    <property type="match status" value="1"/>
</dbReference>
<evidence type="ECO:0000256" key="1">
    <source>
        <dbReference type="PROSITE-ProRule" id="PRU01193"/>
    </source>
</evidence>
<dbReference type="OrthoDB" id="5353557at2759"/>
<accession>A0A1B9GTK5</accession>
<keyword evidence="1 3" id="KW-1133">Transmembrane helix</keyword>
<feature type="region of interest" description="Disordered" evidence="2">
    <location>
        <begin position="531"/>
        <end position="606"/>
    </location>
</feature>
<dbReference type="PANTHER" id="PTHR12064:SF90">
    <property type="entry name" value="CNNM TRANSMEMBRANE DOMAIN-CONTAINING PROTEIN"/>
    <property type="match status" value="1"/>
</dbReference>
<name>A0A1B9GTK5_9TREE</name>
<feature type="domain" description="CNNM transmembrane" evidence="4">
    <location>
        <begin position="177"/>
        <end position="362"/>
    </location>
</feature>
<feature type="region of interest" description="Disordered" evidence="2">
    <location>
        <begin position="895"/>
        <end position="980"/>
    </location>
</feature>
<dbReference type="GO" id="GO:0010960">
    <property type="term" value="P:magnesium ion homeostasis"/>
    <property type="evidence" value="ECO:0007669"/>
    <property type="project" value="InterPro"/>
</dbReference>
<sequence length="980" mass="104243">MLEESSDPPPPPDIRPCRRRSSNNNQDHGINSAPTPLRGAQPCPPVCKKQQDDRSADISLDTGAFRTSRRSGNNKLGGVLRHPLVPLLVLAIFLPLASASANHRSVVIDSYTSYDGSFTFDNSDHAGARLSSKKTPILSFLKWSFDSASAFLARITDPSTPTSAGASSMRWYGKRELSHGEIVEACMIPVLVALSGMFAGLTLGYFSVDPTQLQVLSISGTAKQQEYARRIMPVSRKDSHLLLTTLILGNMIVNEALPVVMDNVIGGGIYAVIASTALVVIFAEIIPQSICSRYGLLVGAAMAWPVRVMIWIAFPIAWPIAKLLEYILGAHHGIIYRRSELRELIKMHAATAEGGGDLDFDTVQMAQGALDLAQKSVKEAMTPIDQVFMLPIDAKLDYETLGHVVRSGHSRIPVYQMVEVPDINFTAPAKGPAKTKMVKKVLGSLLVKSCVLLDPEDATPLASIPINAIPSVPFDEPLTNMLNVFQEGRSHMAIVSRRPRRIENDPEDAESVMTAAAGGLRQRFMRKVAEISHHRSDSEGSGSETDTDVERAEKGEKKRRKKKVKSSQSGSEGTAISPTSTRVGNNSAAEEVKEDAKRDEEKKKKGIVGKARLNQLEQTVPADAQMAPGAVEKFFEGLEGAPLGIITLEDVLEELIGEEIYDEYDEHGVPRSDASAFVPREAALAARAAALARQDLALAQSTPLPGENDGDFDQPPSYPAAGPTKRGLSKLPLPKFSLGKRPASQPGRARTEDAVKITGTSTPPLQQSVNASTSSDTRRNSSGDRLNSSTQSTAALNTSTGSTDKMPSRIQSDAKLNARGASLPTESSPPASGTNSTPLPINVRGAEPVTAVPARLLPSGGPATTSVAPPSTANMLNEALMMSGRKRAAAAAAAVAGTPSASVPGMSRTASTSGAMRSASVPPSRQPTPPIATSVGVSTIETATGPGKKVPKFKSVPQPLVASPAVIERSDPLDRATKRD</sequence>
<feature type="transmembrane region" description="Helical" evidence="3">
    <location>
        <begin position="267"/>
        <end position="287"/>
    </location>
</feature>
<feature type="transmembrane region" description="Helical" evidence="3">
    <location>
        <begin position="294"/>
        <end position="318"/>
    </location>
</feature>
<feature type="compositionally biased region" description="Polar residues" evidence="2">
    <location>
        <begin position="824"/>
        <end position="839"/>
    </location>
</feature>
<protein>
    <recommendedName>
        <fullName evidence="4">CNNM transmembrane domain-containing protein</fullName>
    </recommendedName>
</protein>
<dbReference type="InterPro" id="IPR046342">
    <property type="entry name" value="CBS_dom_sf"/>
</dbReference>
<evidence type="ECO:0000259" key="4">
    <source>
        <dbReference type="PROSITE" id="PS51846"/>
    </source>
</evidence>
<dbReference type="InterPro" id="IPR045095">
    <property type="entry name" value="ACDP"/>
</dbReference>
<keyword evidence="1 3" id="KW-0472">Membrane</keyword>
<evidence type="ECO:0000256" key="2">
    <source>
        <dbReference type="SAM" id="MobiDB-lite"/>
    </source>
</evidence>
<proteinExistence type="predicted"/>
<dbReference type="InterPro" id="IPR002550">
    <property type="entry name" value="CNNM"/>
</dbReference>
<evidence type="ECO:0000313" key="5">
    <source>
        <dbReference type="EMBL" id="OCF34400.1"/>
    </source>
</evidence>
<feature type="transmembrane region" description="Helical" evidence="3">
    <location>
        <begin position="240"/>
        <end position="261"/>
    </location>
</feature>
<dbReference type="PROSITE" id="PS51846">
    <property type="entry name" value="CNNM"/>
    <property type="match status" value="1"/>
</dbReference>
<dbReference type="PANTHER" id="PTHR12064">
    <property type="entry name" value="METAL TRANSPORTER CNNM"/>
    <property type="match status" value="1"/>
</dbReference>
<feature type="compositionally biased region" description="Polar residues" evidence="2">
    <location>
        <begin position="758"/>
        <end position="775"/>
    </location>
</feature>
<keyword evidence="6" id="KW-1185">Reference proteome</keyword>
<dbReference type="GO" id="GO:0016020">
    <property type="term" value="C:membrane"/>
    <property type="evidence" value="ECO:0007669"/>
    <property type="project" value="UniProtKB-UniRule"/>
</dbReference>
<feature type="compositionally biased region" description="Polar residues" evidence="2">
    <location>
        <begin position="23"/>
        <end position="34"/>
    </location>
</feature>
<keyword evidence="1 3" id="KW-0812">Transmembrane</keyword>
<dbReference type="GO" id="GO:0030026">
    <property type="term" value="P:intracellular manganese ion homeostasis"/>
    <property type="evidence" value="ECO:0007669"/>
    <property type="project" value="TreeGrafter"/>
</dbReference>
<dbReference type="Pfam" id="PF01595">
    <property type="entry name" value="CNNM"/>
    <property type="match status" value="1"/>
</dbReference>
<gene>
    <name evidence="5" type="ORF">I316_03914</name>
</gene>
<feature type="compositionally biased region" description="Basic and acidic residues" evidence="2">
    <location>
        <begin position="968"/>
        <end position="980"/>
    </location>
</feature>
<dbReference type="SUPFAM" id="SSF54631">
    <property type="entry name" value="CBS-domain pair"/>
    <property type="match status" value="1"/>
</dbReference>
<feature type="compositionally biased region" description="Polar residues" evidence="2">
    <location>
        <begin position="783"/>
        <end position="811"/>
    </location>
</feature>
<organism evidence="5 6">
    <name type="scientific">Kwoniella heveanensis BCC8398</name>
    <dbReference type="NCBI Taxonomy" id="1296120"/>
    <lineage>
        <taxon>Eukaryota</taxon>
        <taxon>Fungi</taxon>
        <taxon>Dikarya</taxon>
        <taxon>Basidiomycota</taxon>
        <taxon>Agaricomycotina</taxon>
        <taxon>Tremellomycetes</taxon>
        <taxon>Tremellales</taxon>
        <taxon>Cryptococcaceae</taxon>
        <taxon>Kwoniella</taxon>
    </lineage>
</organism>
<reference evidence="6" key="2">
    <citation type="submission" date="2013-12" db="EMBL/GenBank/DDBJ databases">
        <title>Evolution of pathogenesis and genome organization in the Tremellales.</title>
        <authorList>
            <person name="Cuomo C."/>
            <person name="Litvintseva A."/>
            <person name="Heitman J."/>
            <person name="Chen Y."/>
            <person name="Sun S."/>
            <person name="Springer D."/>
            <person name="Dromer F."/>
            <person name="Young S."/>
            <person name="Zeng Q."/>
            <person name="Chapman S."/>
            <person name="Gujja S."/>
            <person name="Saif S."/>
            <person name="Birren B."/>
        </authorList>
    </citation>
    <scope>NUCLEOTIDE SEQUENCE [LARGE SCALE GENOMIC DNA]</scope>
    <source>
        <strain evidence="6">BCC8398</strain>
    </source>
</reference>